<dbReference type="EMBL" id="OIVN01006115">
    <property type="protein sequence ID" value="SPD25392.1"/>
    <property type="molecule type" value="Genomic_DNA"/>
</dbReference>
<sequence length="363" mass="39923">MGENRFFIVESKSFEIVKNAIELSIIERRRNHLSIVTMGFVAALWLCDVLLEVSKLSNDQNLFRSFHEGNKIFVLQKQRNGKGRFVTITALGESKSKGYVIIPERQDAFGWQGLSQEIMVLWLRRTLGMQLINGGQYQHFTAPGNQGSNSLKDSRTFKEAVIQGDSTPNISLGISGNQSDLRQICNGSGKDMLEISLKVILGIGPGGGWEVKWAGVLPCEDKGPTPHQAHNINKPEKLGEAGSGSTMISPDLDRVSIHSCESESQQSSQCSLIPAPPTACQPIAKVMKDIGETEDAITQKLVHWVSSHWEVVDSGDDVEDSDMGLLGVDYGSDMEGVLSGCEEIVPIEFRPCLLNKESRKLRP</sequence>
<reference evidence="2" key="1">
    <citation type="submission" date="2018-02" db="EMBL/GenBank/DDBJ databases">
        <authorList>
            <person name="Cohen D.B."/>
            <person name="Kent A.D."/>
        </authorList>
    </citation>
    <scope>NUCLEOTIDE SEQUENCE</scope>
</reference>
<feature type="region of interest" description="Disordered" evidence="1">
    <location>
        <begin position="224"/>
        <end position="248"/>
    </location>
</feature>
<gene>
    <name evidence="2" type="ORF">FSB_LOCUS53274</name>
</gene>
<accession>A0A2N9IKL7</accession>
<organism evidence="2">
    <name type="scientific">Fagus sylvatica</name>
    <name type="common">Beechnut</name>
    <dbReference type="NCBI Taxonomy" id="28930"/>
    <lineage>
        <taxon>Eukaryota</taxon>
        <taxon>Viridiplantae</taxon>
        <taxon>Streptophyta</taxon>
        <taxon>Embryophyta</taxon>
        <taxon>Tracheophyta</taxon>
        <taxon>Spermatophyta</taxon>
        <taxon>Magnoliopsida</taxon>
        <taxon>eudicotyledons</taxon>
        <taxon>Gunneridae</taxon>
        <taxon>Pentapetalae</taxon>
        <taxon>rosids</taxon>
        <taxon>fabids</taxon>
        <taxon>Fagales</taxon>
        <taxon>Fagaceae</taxon>
        <taxon>Fagus</taxon>
    </lineage>
</organism>
<name>A0A2N9IKL7_FAGSY</name>
<protein>
    <submittedName>
        <fullName evidence="2">Uncharacterized protein</fullName>
    </submittedName>
</protein>
<dbReference type="AlphaFoldDB" id="A0A2N9IKL7"/>
<proteinExistence type="predicted"/>
<evidence type="ECO:0000313" key="2">
    <source>
        <dbReference type="EMBL" id="SPD25392.1"/>
    </source>
</evidence>
<evidence type="ECO:0000256" key="1">
    <source>
        <dbReference type="SAM" id="MobiDB-lite"/>
    </source>
</evidence>